<keyword evidence="2" id="KW-1185">Reference proteome</keyword>
<evidence type="ECO:0000313" key="1">
    <source>
        <dbReference type="EMBL" id="MBC5687090.1"/>
    </source>
</evidence>
<name>A0ABR7GIK4_9FIRM</name>
<accession>A0ABR7GIK4</accession>
<organism evidence="1 2">
    <name type="scientific">Roseburia lenta</name>
    <dbReference type="NCBI Taxonomy" id="2763061"/>
    <lineage>
        <taxon>Bacteria</taxon>
        <taxon>Bacillati</taxon>
        <taxon>Bacillota</taxon>
        <taxon>Clostridia</taxon>
        <taxon>Lachnospirales</taxon>
        <taxon>Lachnospiraceae</taxon>
        <taxon>Roseburia</taxon>
    </lineage>
</organism>
<protein>
    <submittedName>
        <fullName evidence="1">DUF1284 domain-containing protein</fullName>
    </submittedName>
</protein>
<reference evidence="1 2" key="1">
    <citation type="submission" date="2020-08" db="EMBL/GenBank/DDBJ databases">
        <title>Genome public.</title>
        <authorList>
            <person name="Liu C."/>
            <person name="Sun Q."/>
        </authorList>
    </citation>
    <scope>NUCLEOTIDE SEQUENCE [LARGE SCALE GENOMIC DNA]</scope>
    <source>
        <strain evidence="1 2">NSJ-9</strain>
    </source>
</reference>
<sequence>MKHFRVHHIMCTNLYQGYGYSGAFCQNMTKMVTWLKDHADEPLLLVSDPDEICKKCPNLVEGKYCLDATNHVKSKDQHLLEPLHLLEGQTYTYGQLMQQADKYLTKEVFESSCSKCEWYKQGLCHYEDFRFC</sequence>
<dbReference type="EMBL" id="JACOPG010000004">
    <property type="protein sequence ID" value="MBC5687090.1"/>
    <property type="molecule type" value="Genomic_DNA"/>
</dbReference>
<dbReference type="Pfam" id="PF06935">
    <property type="entry name" value="DUF1284"/>
    <property type="match status" value="1"/>
</dbReference>
<dbReference type="InterPro" id="IPR009702">
    <property type="entry name" value="DUF1284"/>
</dbReference>
<dbReference type="Proteomes" id="UP000643810">
    <property type="component" value="Unassembled WGS sequence"/>
</dbReference>
<dbReference type="RefSeq" id="WP_178010026.1">
    <property type="nucleotide sequence ID" value="NZ_JACOPG010000004.1"/>
</dbReference>
<comment type="caution">
    <text evidence="1">The sequence shown here is derived from an EMBL/GenBank/DDBJ whole genome shotgun (WGS) entry which is preliminary data.</text>
</comment>
<proteinExistence type="predicted"/>
<gene>
    <name evidence="1" type="ORF">H8R94_10825</name>
</gene>
<evidence type="ECO:0000313" key="2">
    <source>
        <dbReference type="Proteomes" id="UP000643810"/>
    </source>
</evidence>